<keyword evidence="3" id="KW-1185">Reference proteome</keyword>
<proteinExistence type="predicted"/>
<feature type="transmembrane region" description="Helical" evidence="1">
    <location>
        <begin position="12"/>
        <end position="35"/>
    </location>
</feature>
<keyword evidence="1" id="KW-0812">Transmembrane</keyword>
<evidence type="ECO:0000313" key="2">
    <source>
        <dbReference type="EMBL" id="MFC0843461.1"/>
    </source>
</evidence>
<evidence type="ECO:0000313" key="3">
    <source>
        <dbReference type="Proteomes" id="UP001589887"/>
    </source>
</evidence>
<keyword evidence="1" id="KW-1133">Transmembrane helix</keyword>
<feature type="transmembrane region" description="Helical" evidence="1">
    <location>
        <begin position="75"/>
        <end position="96"/>
    </location>
</feature>
<sequence length="107" mass="10295">MTSSPWGRIRHGIAAASVALALITIACGVIALALAGGVPAGWWPHTGQAFDPAPDLVQHAPCAVNVGPADGALDAAGTAGAGATGAVAGVVGLVVWQVRCPVGPGRG</sequence>
<dbReference type="Proteomes" id="UP001589887">
    <property type="component" value="Unassembled WGS sequence"/>
</dbReference>
<accession>A0ABV6TCE4</accession>
<name>A0ABV6TCE4_9ACTN</name>
<organism evidence="2 3">
    <name type="scientific">Streptomyces noboritoensis</name>
    <dbReference type="NCBI Taxonomy" id="67337"/>
    <lineage>
        <taxon>Bacteria</taxon>
        <taxon>Bacillati</taxon>
        <taxon>Actinomycetota</taxon>
        <taxon>Actinomycetes</taxon>
        <taxon>Kitasatosporales</taxon>
        <taxon>Streptomycetaceae</taxon>
        <taxon>Streptomyces</taxon>
    </lineage>
</organism>
<gene>
    <name evidence="2" type="ORF">ACFH04_06895</name>
</gene>
<comment type="caution">
    <text evidence="2">The sequence shown here is derived from an EMBL/GenBank/DDBJ whole genome shotgun (WGS) entry which is preliminary data.</text>
</comment>
<keyword evidence="1" id="KW-0472">Membrane</keyword>
<reference evidence="2 3" key="1">
    <citation type="submission" date="2024-09" db="EMBL/GenBank/DDBJ databases">
        <authorList>
            <person name="Sun Q."/>
            <person name="Mori K."/>
        </authorList>
    </citation>
    <scope>NUCLEOTIDE SEQUENCE [LARGE SCALE GENOMIC DNA]</scope>
    <source>
        <strain evidence="2 3">JCM 4557</strain>
    </source>
</reference>
<protein>
    <recommendedName>
        <fullName evidence="4">Integral membrane protein</fullName>
    </recommendedName>
</protein>
<dbReference type="RefSeq" id="WP_394317237.1">
    <property type="nucleotide sequence ID" value="NZ_JBHMQV010000007.1"/>
</dbReference>
<evidence type="ECO:0008006" key="4">
    <source>
        <dbReference type="Google" id="ProtNLM"/>
    </source>
</evidence>
<dbReference type="EMBL" id="JBHMQV010000007">
    <property type="protein sequence ID" value="MFC0843461.1"/>
    <property type="molecule type" value="Genomic_DNA"/>
</dbReference>
<evidence type="ECO:0000256" key="1">
    <source>
        <dbReference type="SAM" id="Phobius"/>
    </source>
</evidence>